<dbReference type="SUPFAM" id="SSF56349">
    <property type="entry name" value="DNA breaking-rejoining enzymes"/>
    <property type="match status" value="1"/>
</dbReference>
<organism evidence="3 4">
    <name type="scientific">Mesorhizobium album</name>
    <dbReference type="NCBI Taxonomy" id="3072314"/>
    <lineage>
        <taxon>Bacteria</taxon>
        <taxon>Pseudomonadati</taxon>
        <taxon>Pseudomonadota</taxon>
        <taxon>Alphaproteobacteria</taxon>
        <taxon>Hyphomicrobiales</taxon>
        <taxon>Phyllobacteriaceae</taxon>
        <taxon>Mesorhizobium</taxon>
    </lineage>
</organism>
<evidence type="ECO:0000313" key="3">
    <source>
        <dbReference type="EMBL" id="MDX8479058.1"/>
    </source>
</evidence>
<proteinExistence type="predicted"/>
<dbReference type="Gene3D" id="1.10.443.10">
    <property type="entry name" value="Intergrase catalytic core"/>
    <property type="match status" value="1"/>
</dbReference>
<sequence length="501" mass="56600">MIVRQTVYENGSFKKRPVLWLILPDADGLLRVSRDEMLLEFFADNSAMSYTWMKNAARALGALVDHSLAVGKSPFFDQWRKEGRLERRLLRGLASSLVHGTMEVAASGRIVDQTRLYWSPLGKRQAAVLLSALTVYFRWMENEPSAARWVQAASTDAAAKSPTVALNLASELLIRKSNSLLGHLKGMERKPSHAFPGVIERSRKSASAVPTFPAKYLGPFLYNGFKDKLGECDEAGQLLAHLIIALGLRKSEGFHLYTSDIQFIGDVPWIFFHHPEFGKIQADGRDISREEYLARFGLLPRNRDRGRNAAGWKGMADDEEGTPGYFLPILSLRQRVARLLKQYIYSTRPAIMARRSRSLRDHPFLFVSSGRTLTSGGGDVGDPYTMSAFDHCWEQAVKRIGIMFDDPAMMVPKKWKGTTPHGGRHFYGRFLFTSGVEGRIIQSCMHHRSLNAHKVYTRLTPSEINLVLTHASEGHSADYSLRNLHDEFVSQFRHSPSWEFQ</sequence>
<keyword evidence="1" id="KW-0233">DNA recombination</keyword>
<dbReference type="EMBL" id="JAVIIW010000010">
    <property type="protein sequence ID" value="MDX8479058.1"/>
    <property type="molecule type" value="Genomic_DNA"/>
</dbReference>
<keyword evidence="4" id="KW-1185">Reference proteome</keyword>
<dbReference type="InterPro" id="IPR013762">
    <property type="entry name" value="Integrase-like_cat_sf"/>
</dbReference>
<evidence type="ECO:0000256" key="1">
    <source>
        <dbReference type="ARBA" id="ARBA00023172"/>
    </source>
</evidence>
<gene>
    <name evidence="3" type="ORF">RFN28_11310</name>
</gene>
<comment type="caution">
    <text evidence="3">The sequence shown here is derived from an EMBL/GenBank/DDBJ whole genome shotgun (WGS) entry which is preliminary data.</text>
</comment>
<accession>A0ABU4XWT6</accession>
<evidence type="ECO:0000313" key="4">
    <source>
        <dbReference type="Proteomes" id="UP001287059"/>
    </source>
</evidence>
<dbReference type="Pfam" id="PF00589">
    <property type="entry name" value="Phage_integrase"/>
    <property type="match status" value="1"/>
</dbReference>
<dbReference type="PROSITE" id="PS51898">
    <property type="entry name" value="TYR_RECOMBINASE"/>
    <property type="match status" value="1"/>
</dbReference>
<reference evidence="3 4" key="1">
    <citation type="submission" date="2023-08" db="EMBL/GenBank/DDBJ databases">
        <title>Implementing the SeqCode for naming new Mesorhizobium species isolated from Vachellia karroo root nodules.</title>
        <authorList>
            <person name="Van Lill M."/>
        </authorList>
    </citation>
    <scope>NUCLEOTIDE SEQUENCE [LARGE SCALE GENOMIC DNA]</scope>
    <source>
        <strain evidence="3 4">VK24D</strain>
    </source>
</reference>
<dbReference type="Proteomes" id="UP001287059">
    <property type="component" value="Unassembled WGS sequence"/>
</dbReference>
<feature type="domain" description="Tyr recombinase" evidence="2">
    <location>
        <begin position="216"/>
        <end position="469"/>
    </location>
</feature>
<dbReference type="InterPro" id="IPR002104">
    <property type="entry name" value="Integrase_catalytic"/>
</dbReference>
<evidence type="ECO:0000259" key="2">
    <source>
        <dbReference type="PROSITE" id="PS51898"/>
    </source>
</evidence>
<protein>
    <submittedName>
        <fullName evidence="3">Tyrosine-type recombinase/integrase</fullName>
    </submittedName>
</protein>
<dbReference type="InterPro" id="IPR011010">
    <property type="entry name" value="DNA_brk_join_enz"/>
</dbReference>
<name>A0ABU4XWT6_9HYPH</name>
<dbReference type="RefSeq" id="WP_320287419.1">
    <property type="nucleotide sequence ID" value="NZ_JAVIIW010000010.1"/>
</dbReference>